<dbReference type="SUPFAM" id="SSF50182">
    <property type="entry name" value="Sm-like ribonucleoproteins"/>
    <property type="match status" value="1"/>
</dbReference>
<dbReference type="InterPro" id="IPR050914">
    <property type="entry name" value="snRNP_SmB/NAA38-like"/>
</dbReference>
<organism evidence="1">
    <name type="scientific">Pelagomonas calceolata</name>
    <dbReference type="NCBI Taxonomy" id="35677"/>
    <lineage>
        <taxon>Eukaryota</taxon>
        <taxon>Sar</taxon>
        <taxon>Stramenopiles</taxon>
        <taxon>Ochrophyta</taxon>
        <taxon>Pelagophyceae</taxon>
        <taxon>Pelagomonadales</taxon>
        <taxon>Pelagomonadaceae</taxon>
        <taxon>Pelagomonas</taxon>
    </lineage>
</organism>
<dbReference type="OrthoDB" id="368909at2759"/>
<evidence type="ECO:0000313" key="3">
    <source>
        <dbReference type="Proteomes" id="UP000789595"/>
    </source>
</evidence>
<dbReference type="InterPro" id="IPR010920">
    <property type="entry name" value="LSM_dom_sf"/>
</dbReference>
<sequence>MPPEDATTRARVEHLLGRRLRFTLRSDANGERDERVVTGTFQCLDRHRNFILRDASELRIFKVGAGIQKRRRALGAALVPGRHLTKVEALRGDLDAARAVEDGPFRGAVDLSLSGVGIS</sequence>
<dbReference type="Proteomes" id="UP000789595">
    <property type="component" value="Unassembled WGS sequence"/>
</dbReference>
<accession>A0A7S3ZNC3</accession>
<reference evidence="2" key="2">
    <citation type="submission" date="2021-11" db="EMBL/GenBank/DDBJ databases">
        <authorList>
            <consortium name="Genoscope - CEA"/>
            <person name="William W."/>
        </authorList>
    </citation>
    <scope>NUCLEOTIDE SEQUENCE</scope>
</reference>
<name>A0A7S3ZNC3_9STRA</name>
<dbReference type="EMBL" id="HBIW01005110">
    <property type="protein sequence ID" value="CAE0688750.1"/>
    <property type="molecule type" value="Transcribed_RNA"/>
</dbReference>
<reference evidence="1" key="1">
    <citation type="submission" date="2021-01" db="EMBL/GenBank/DDBJ databases">
        <authorList>
            <person name="Corre E."/>
            <person name="Pelletier E."/>
            <person name="Niang G."/>
            <person name="Scheremetjew M."/>
            <person name="Finn R."/>
            <person name="Kale V."/>
            <person name="Holt S."/>
            <person name="Cochrane G."/>
            <person name="Meng A."/>
            <person name="Brown T."/>
            <person name="Cohen L."/>
        </authorList>
    </citation>
    <scope>NUCLEOTIDE SEQUENCE</scope>
    <source>
        <strain evidence="1">CCMP1756</strain>
    </source>
</reference>
<keyword evidence="3" id="KW-1185">Reference proteome</keyword>
<proteinExistence type="predicted"/>
<evidence type="ECO:0008006" key="4">
    <source>
        <dbReference type="Google" id="ProtNLM"/>
    </source>
</evidence>
<evidence type="ECO:0000313" key="2">
    <source>
        <dbReference type="EMBL" id="CAH0376294.1"/>
    </source>
</evidence>
<dbReference type="PANTHER" id="PTHR10701">
    <property type="entry name" value="SMALL NUCLEAR RIBONUCLEOPROTEIN-ASSOCIATED PROTEIN B AND N"/>
    <property type="match status" value="1"/>
</dbReference>
<dbReference type="AlphaFoldDB" id="A0A7S3ZNC3"/>
<dbReference type="PANTHER" id="PTHR10701:SF5">
    <property type="entry name" value="N-ALPHA-ACETYLTRANSFERASE 38, NATC AUXILIARY SUBUNIT"/>
    <property type="match status" value="1"/>
</dbReference>
<protein>
    <recommendedName>
        <fullName evidence="4">LSM domain-containing protein</fullName>
    </recommendedName>
</protein>
<gene>
    <name evidence="1" type="ORF">PCAL00307_LOCUS4184</name>
    <name evidence="2" type="ORF">PECAL_5P08660</name>
</gene>
<dbReference type="Gene3D" id="2.30.30.100">
    <property type="match status" value="1"/>
</dbReference>
<dbReference type="EMBL" id="CAKKNE010000005">
    <property type="protein sequence ID" value="CAH0376294.1"/>
    <property type="molecule type" value="Genomic_DNA"/>
</dbReference>
<evidence type="ECO:0000313" key="1">
    <source>
        <dbReference type="EMBL" id="CAE0688750.1"/>
    </source>
</evidence>